<evidence type="ECO:0000256" key="2">
    <source>
        <dbReference type="ARBA" id="ARBA00004906"/>
    </source>
</evidence>
<keyword evidence="4 9" id="KW-0808">Transferase</keyword>
<dbReference type="UniPathway" id="UPA00143"/>
<evidence type="ECO:0000256" key="9">
    <source>
        <dbReference type="RuleBase" id="RU367105"/>
    </source>
</evidence>
<dbReference type="InterPro" id="IPR018957">
    <property type="entry name" value="Znf_C3HC4_RING-type"/>
</dbReference>
<proteinExistence type="inferred from homology"/>
<evidence type="ECO:0000256" key="10">
    <source>
        <dbReference type="SAM" id="MobiDB-lite"/>
    </source>
</evidence>
<dbReference type="OrthoDB" id="527344at2759"/>
<dbReference type="CDD" id="cd09633">
    <property type="entry name" value="Deltex_C"/>
    <property type="match status" value="1"/>
</dbReference>
<dbReference type="Gene3D" id="3.30.390.130">
    <property type="match status" value="1"/>
</dbReference>
<dbReference type="InterPro" id="IPR013083">
    <property type="entry name" value="Znf_RING/FYVE/PHD"/>
</dbReference>
<dbReference type="PROSITE" id="PS00518">
    <property type="entry name" value="ZF_RING_1"/>
    <property type="match status" value="1"/>
</dbReference>
<reference evidence="12 13" key="1">
    <citation type="submission" date="2019-03" db="EMBL/GenBank/DDBJ databases">
        <title>First draft genome of Liparis tanakae, snailfish: a comprehensive survey of snailfish specific genes.</title>
        <authorList>
            <person name="Kim W."/>
            <person name="Song I."/>
            <person name="Jeong J.-H."/>
            <person name="Kim D."/>
            <person name="Kim S."/>
            <person name="Ryu S."/>
            <person name="Song J.Y."/>
            <person name="Lee S.K."/>
        </authorList>
    </citation>
    <scope>NUCLEOTIDE SEQUENCE [LARGE SCALE GENOMIC DNA]</scope>
    <source>
        <tissue evidence="12">Muscle</tissue>
    </source>
</reference>
<evidence type="ECO:0000256" key="5">
    <source>
        <dbReference type="ARBA" id="ARBA00022723"/>
    </source>
</evidence>
<dbReference type="PROSITE" id="PS50089">
    <property type="entry name" value="ZF_RING_2"/>
    <property type="match status" value="1"/>
</dbReference>
<dbReference type="InterPro" id="IPR001841">
    <property type="entry name" value="Znf_RING"/>
</dbReference>
<comment type="pathway">
    <text evidence="2 9">Protein modification; protein ubiquitination.</text>
</comment>
<evidence type="ECO:0000256" key="4">
    <source>
        <dbReference type="ARBA" id="ARBA00022679"/>
    </source>
</evidence>
<comment type="catalytic activity">
    <reaction evidence="1 9">
        <text>S-ubiquitinyl-[E2 ubiquitin-conjugating enzyme]-L-cysteine + [acceptor protein]-L-lysine = [E2 ubiquitin-conjugating enzyme]-L-cysteine + N(6)-ubiquitinyl-[acceptor protein]-L-lysine.</text>
        <dbReference type="EC" id="2.3.2.27"/>
    </reaction>
</comment>
<dbReference type="GO" id="GO:0061630">
    <property type="term" value="F:ubiquitin protein ligase activity"/>
    <property type="evidence" value="ECO:0007669"/>
    <property type="project" value="UniProtKB-UniRule"/>
</dbReference>
<dbReference type="GO" id="GO:0007219">
    <property type="term" value="P:Notch signaling pathway"/>
    <property type="evidence" value="ECO:0007669"/>
    <property type="project" value="InterPro"/>
</dbReference>
<evidence type="ECO:0000313" key="13">
    <source>
        <dbReference type="Proteomes" id="UP000314294"/>
    </source>
</evidence>
<comment type="caution">
    <text evidence="12">The sequence shown here is derived from an EMBL/GenBank/DDBJ whole genome shotgun (WGS) entry which is preliminary data.</text>
</comment>
<keyword evidence="13" id="KW-1185">Reference proteome</keyword>
<keyword evidence="6 8" id="KW-0863">Zinc-finger</keyword>
<dbReference type="InterPro" id="IPR017907">
    <property type="entry name" value="Znf_RING_CS"/>
</dbReference>
<dbReference type="SMART" id="SM00184">
    <property type="entry name" value="RING"/>
    <property type="match status" value="1"/>
</dbReference>
<evidence type="ECO:0000256" key="7">
    <source>
        <dbReference type="ARBA" id="ARBA00022833"/>
    </source>
</evidence>
<sequence length="633" mass="69648">MSGRDEEEPMEVDGSQKEPPASDDANAAVGLLSDVFTGVRESNEEGVQVTFSVQWLEGFQQQNKDKNKRELEKLLQTWANKENKGKTSWDLRVSDVHEDGSAVVTFKPASAQSELKKLNGKEVNRDGKTVKILSVSFPTPEVKTPAPEDASINLLPSFVSEQHGKEMQPPVQPSAVWTTAREEDVRCFVPVNHFWYLNHIYKEDIKRIEKQNGVKIMADVNVTFQGDQKDGSPQKALSEYISLVQKCLGESSGSIIPLKKVNPEDWKDAVKIIQRKENKILLTVSSEEIYVCGPSRDVVRKSLTATTHTGTYDGESAWPPNIGKGIKDPLVEAGLTMEKSFWELMITSCGDQVAEIKTKFNVDFKESFNQGKVNVKASSKTYEGNASMESHAARALLHLYQKFATSLSFIPHNGAIGFIEGASGGRGLDVQSDSGAATAGGATAGDPAQEDNCSICIDKFINKKRLKCKHEFCAECLEKSRQSRGPKCPLCNDIFGLIEGDQPAGGTMTWRPDSSSLPGFPGYGSIIITYYIPGGKQTQKHSNPGKHYSGITRTAYLPDNKEGNEVRMLLKKAFDQRLIFTVGTSRTSGVDNLVTWNDIHHKTRTTGGIQNFGYPDDGYLGRVKEELKAAGIV</sequence>
<dbReference type="Pfam" id="PF00097">
    <property type="entry name" value="zf-C3HC4"/>
    <property type="match status" value="1"/>
</dbReference>
<dbReference type="GO" id="GO:0005737">
    <property type="term" value="C:cytoplasm"/>
    <property type="evidence" value="ECO:0007669"/>
    <property type="project" value="UniProtKB-SubCell"/>
</dbReference>
<dbReference type="Gene3D" id="3.30.40.10">
    <property type="entry name" value="Zinc/RING finger domain, C3HC4 (zinc finger)"/>
    <property type="match status" value="1"/>
</dbReference>
<evidence type="ECO:0000256" key="3">
    <source>
        <dbReference type="ARBA" id="ARBA00009413"/>
    </source>
</evidence>
<comment type="similarity">
    <text evidence="3 9">Belongs to the Deltex family.</text>
</comment>
<accession>A0A4Z2ITM8</accession>
<dbReference type="Pfam" id="PF18102">
    <property type="entry name" value="DTC"/>
    <property type="match status" value="1"/>
</dbReference>
<dbReference type="EMBL" id="SRLO01000047">
    <property type="protein sequence ID" value="TNN81340.1"/>
    <property type="molecule type" value="Genomic_DNA"/>
</dbReference>
<feature type="compositionally biased region" description="Acidic residues" evidence="10">
    <location>
        <begin position="1"/>
        <end position="11"/>
    </location>
</feature>
<dbReference type="EC" id="2.3.2.27" evidence="9"/>
<dbReference type="PANTHER" id="PTHR12622">
    <property type="entry name" value="DELTEX-RELATED"/>
    <property type="match status" value="1"/>
</dbReference>
<dbReference type="SUPFAM" id="SSF57850">
    <property type="entry name" value="RING/U-box"/>
    <property type="match status" value="1"/>
</dbReference>
<keyword evidence="9" id="KW-0963">Cytoplasm</keyword>
<evidence type="ECO:0000256" key="1">
    <source>
        <dbReference type="ARBA" id="ARBA00000900"/>
    </source>
</evidence>
<dbReference type="InterPro" id="IPR039399">
    <property type="entry name" value="Deltex_C_sf"/>
</dbReference>
<dbReference type="GO" id="GO:0016567">
    <property type="term" value="P:protein ubiquitination"/>
    <property type="evidence" value="ECO:0007669"/>
    <property type="project" value="UniProtKB-UniRule"/>
</dbReference>
<feature type="region of interest" description="Disordered" evidence="10">
    <location>
        <begin position="1"/>
        <end position="26"/>
    </location>
</feature>
<protein>
    <recommendedName>
        <fullName evidence="9">E3 ubiquitin-protein ligase</fullName>
        <ecNumber evidence="9">2.3.2.27</ecNumber>
    </recommendedName>
</protein>
<dbReference type="InterPro" id="IPR039398">
    <property type="entry name" value="Deltex_fam"/>
</dbReference>
<evidence type="ECO:0000259" key="11">
    <source>
        <dbReference type="PROSITE" id="PS50089"/>
    </source>
</evidence>
<dbReference type="InterPro" id="IPR039396">
    <property type="entry name" value="Deltex_C"/>
</dbReference>
<dbReference type="Proteomes" id="UP000314294">
    <property type="component" value="Unassembled WGS sequence"/>
</dbReference>
<evidence type="ECO:0000256" key="8">
    <source>
        <dbReference type="PROSITE-ProRule" id="PRU00175"/>
    </source>
</evidence>
<evidence type="ECO:0000313" key="12">
    <source>
        <dbReference type="EMBL" id="TNN81340.1"/>
    </source>
</evidence>
<evidence type="ECO:0000256" key="6">
    <source>
        <dbReference type="ARBA" id="ARBA00022771"/>
    </source>
</evidence>
<name>A0A4Z2ITM8_9TELE</name>
<feature type="domain" description="RING-type" evidence="11">
    <location>
        <begin position="453"/>
        <end position="492"/>
    </location>
</feature>
<organism evidence="12 13">
    <name type="scientific">Liparis tanakae</name>
    <name type="common">Tanaka's snailfish</name>
    <dbReference type="NCBI Taxonomy" id="230148"/>
    <lineage>
        <taxon>Eukaryota</taxon>
        <taxon>Metazoa</taxon>
        <taxon>Chordata</taxon>
        <taxon>Craniata</taxon>
        <taxon>Vertebrata</taxon>
        <taxon>Euteleostomi</taxon>
        <taxon>Actinopterygii</taxon>
        <taxon>Neopterygii</taxon>
        <taxon>Teleostei</taxon>
        <taxon>Neoteleostei</taxon>
        <taxon>Acanthomorphata</taxon>
        <taxon>Eupercaria</taxon>
        <taxon>Perciformes</taxon>
        <taxon>Cottioidei</taxon>
        <taxon>Cottales</taxon>
        <taxon>Liparidae</taxon>
        <taxon>Liparis</taxon>
    </lineage>
</organism>
<dbReference type="AlphaFoldDB" id="A0A4Z2ITM8"/>
<keyword evidence="5 9" id="KW-0479">Metal-binding</keyword>
<keyword evidence="7 9" id="KW-0862">Zinc</keyword>
<dbReference type="GO" id="GO:0008270">
    <property type="term" value="F:zinc ion binding"/>
    <property type="evidence" value="ECO:0007669"/>
    <property type="project" value="UniProtKB-KW"/>
</dbReference>
<comment type="subcellular location">
    <subcellularLocation>
        <location evidence="9">Cytoplasm</location>
    </subcellularLocation>
</comment>
<gene>
    <name evidence="12" type="primary">DTX3L_0</name>
    <name evidence="12" type="ORF">EYF80_008396</name>
</gene>